<reference evidence="1" key="1">
    <citation type="submission" date="2023-03" db="EMBL/GenBank/DDBJ databases">
        <title>Massive genome expansion in bonnet fungi (Mycena s.s.) driven by repeated elements and novel gene families across ecological guilds.</title>
        <authorList>
            <consortium name="Lawrence Berkeley National Laboratory"/>
            <person name="Harder C.B."/>
            <person name="Miyauchi S."/>
            <person name="Viragh M."/>
            <person name="Kuo A."/>
            <person name="Thoen E."/>
            <person name="Andreopoulos B."/>
            <person name="Lu D."/>
            <person name="Skrede I."/>
            <person name="Drula E."/>
            <person name="Henrissat B."/>
            <person name="Morin E."/>
            <person name="Kohler A."/>
            <person name="Barry K."/>
            <person name="LaButti K."/>
            <person name="Morin E."/>
            <person name="Salamov A."/>
            <person name="Lipzen A."/>
            <person name="Mereny Z."/>
            <person name="Hegedus B."/>
            <person name="Baldrian P."/>
            <person name="Stursova M."/>
            <person name="Weitz H."/>
            <person name="Taylor A."/>
            <person name="Grigoriev I.V."/>
            <person name="Nagy L.G."/>
            <person name="Martin F."/>
            <person name="Kauserud H."/>
        </authorList>
    </citation>
    <scope>NUCLEOTIDE SEQUENCE</scope>
    <source>
        <strain evidence="1">9284</strain>
    </source>
</reference>
<accession>A0AAD7C7B0</accession>
<dbReference type="EMBL" id="JARKIF010000004">
    <property type="protein sequence ID" value="KAJ7641190.1"/>
    <property type="molecule type" value="Genomic_DNA"/>
</dbReference>
<sequence length="212" mass="24099">MPLLESLFLNVKDRRYSHPATTADDFPRLRTVGLDAADHGNWLPIFQLTALTFEDVDSANYYLPILREAVNLVTLYLIDCETDVPPQSSVKLDRLEMLVLGGSYVEGVASQIFEAFTFPALHTLHISAQLLGKDPKGLLTPFITRSGCKIQELLVTGVCDFFEESFHAAFPSIPNITFDAEYDWYTEEQRELQRGLNCLNIKCRPRSKYRTF</sequence>
<dbReference type="SUPFAM" id="SSF52047">
    <property type="entry name" value="RNI-like"/>
    <property type="match status" value="1"/>
</dbReference>
<proteinExistence type="predicted"/>
<keyword evidence="2" id="KW-1185">Reference proteome</keyword>
<comment type="caution">
    <text evidence="1">The sequence shown here is derived from an EMBL/GenBank/DDBJ whole genome shotgun (WGS) entry which is preliminary data.</text>
</comment>
<name>A0AAD7C7B0_9AGAR</name>
<evidence type="ECO:0000313" key="2">
    <source>
        <dbReference type="Proteomes" id="UP001221142"/>
    </source>
</evidence>
<dbReference type="Proteomes" id="UP001221142">
    <property type="component" value="Unassembled WGS sequence"/>
</dbReference>
<organism evidence="1 2">
    <name type="scientific">Roridomyces roridus</name>
    <dbReference type="NCBI Taxonomy" id="1738132"/>
    <lineage>
        <taxon>Eukaryota</taxon>
        <taxon>Fungi</taxon>
        <taxon>Dikarya</taxon>
        <taxon>Basidiomycota</taxon>
        <taxon>Agaricomycotina</taxon>
        <taxon>Agaricomycetes</taxon>
        <taxon>Agaricomycetidae</taxon>
        <taxon>Agaricales</taxon>
        <taxon>Marasmiineae</taxon>
        <taxon>Mycenaceae</taxon>
        <taxon>Roridomyces</taxon>
    </lineage>
</organism>
<gene>
    <name evidence="1" type="ORF">FB45DRAFT_1053763</name>
</gene>
<protein>
    <submittedName>
        <fullName evidence="1">Uncharacterized protein</fullName>
    </submittedName>
</protein>
<evidence type="ECO:0000313" key="1">
    <source>
        <dbReference type="EMBL" id="KAJ7641190.1"/>
    </source>
</evidence>
<dbReference type="AlphaFoldDB" id="A0AAD7C7B0"/>